<dbReference type="PaxDb" id="523849-OCC_10384"/>
<dbReference type="GeneID" id="16549530"/>
<evidence type="ECO:0000259" key="2">
    <source>
        <dbReference type="Pfam" id="PF13847"/>
    </source>
</evidence>
<dbReference type="PANTHER" id="PTHR43861">
    <property type="entry name" value="TRANS-ACONITATE 2-METHYLTRANSFERASE-RELATED"/>
    <property type="match status" value="1"/>
</dbReference>
<dbReference type="GO" id="GO:0032259">
    <property type="term" value="P:methylation"/>
    <property type="evidence" value="ECO:0007669"/>
    <property type="project" value="UniProtKB-KW"/>
</dbReference>
<accession>H3ZR41</accession>
<dbReference type="HOGENOM" id="CLU_052780_0_0_2"/>
<dbReference type="Proteomes" id="UP000015502">
    <property type="component" value="Chromosome"/>
</dbReference>
<dbReference type="InterPro" id="IPR029063">
    <property type="entry name" value="SAM-dependent_MTases_sf"/>
</dbReference>
<proteinExistence type="predicted"/>
<dbReference type="RefSeq" id="WP_004069979.1">
    <property type="nucleotide sequence ID" value="NC_022084.1"/>
</dbReference>
<keyword evidence="4" id="KW-1185">Reference proteome</keyword>
<dbReference type="STRING" id="523849.OCC_10384"/>
<dbReference type="EMBL" id="CP006670">
    <property type="protein sequence ID" value="EHR77510.1"/>
    <property type="molecule type" value="Genomic_DNA"/>
</dbReference>
<dbReference type="SUPFAM" id="SSF53335">
    <property type="entry name" value="S-adenosyl-L-methionine-dependent methyltransferases"/>
    <property type="match status" value="1"/>
</dbReference>
<dbReference type="InterPro" id="IPR025714">
    <property type="entry name" value="Methyltranfer_dom"/>
</dbReference>
<evidence type="ECO:0000313" key="4">
    <source>
        <dbReference type="Proteomes" id="UP000015502"/>
    </source>
</evidence>
<organism evidence="3 4">
    <name type="scientific">Thermococcus litoralis (strain ATCC 51850 / DSM 5473 / JCM 8560 / NS-C)</name>
    <dbReference type="NCBI Taxonomy" id="523849"/>
    <lineage>
        <taxon>Archaea</taxon>
        <taxon>Methanobacteriati</taxon>
        <taxon>Methanobacteriota</taxon>
        <taxon>Thermococci</taxon>
        <taxon>Thermococcales</taxon>
        <taxon>Thermococcaceae</taxon>
        <taxon>Thermococcus</taxon>
    </lineage>
</organism>
<dbReference type="OrthoDB" id="182741at2157"/>
<keyword evidence="1" id="KW-0175">Coiled coil</keyword>
<feature type="domain" description="Methyltransferase" evidence="2">
    <location>
        <begin position="157"/>
        <end position="264"/>
    </location>
</feature>
<feature type="coiled-coil region" evidence="1">
    <location>
        <begin position="39"/>
        <end position="66"/>
    </location>
</feature>
<dbReference type="GO" id="GO:0008168">
    <property type="term" value="F:methyltransferase activity"/>
    <property type="evidence" value="ECO:0007669"/>
    <property type="project" value="UniProtKB-KW"/>
</dbReference>
<keyword evidence="3" id="KW-0808">Transferase</keyword>
<dbReference type="Pfam" id="PF13847">
    <property type="entry name" value="Methyltransf_31"/>
    <property type="match status" value="1"/>
</dbReference>
<evidence type="ECO:0000313" key="3">
    <source>
        <dbReference type="EMBL" id="EHR77510.1"/>
    </source>
</evidence>
<dbReference type="CDD" id="cd02440">
    <property type="entry name" value="AdoMet_MTases"/>
    <property type="match status" value="1"/>
</dbReference>
<name>H3ZR41_THELN</name>
<gene>
    <name evidence="3" type="ORF">OCC_10384</name>
</gene>
<reference evidence="3 4" key="1">
    <citation type="journal article" date="2012" name="J. Bacteriol.">
        <title>Genome sequence of the model hyperthermophilic archaeon Thermococcus litoralis NS-C.</title>
        <authorList>
            <person name="Gardner A.F."/>
            <person name="Kumar S."/>
            <person name="Perler F.B."/>
        </authorList>
    </citation>
    <scope>NUCLEOTIDE SEQUENCE [LARGE SCALE GENOMIC DNA]</scope>
    <source>
        <strain evidence="4">ATCC 51850 / DSM 5473 / JCM 8560 / NS-C</strain>
    </source>
</reference>
<evidence type="ECO:0000256" key="1">
    <source>
        <dbReference type="SAM" id="Coils"/>
    </source>
</evidence>
<dbReference type="KEGG" id="tlt:OCC_10384"/>
<sequence length="319" mass="36777">MNVSLIETLDTNLQVMIDTALLYTMQVGMKYNVFKALSEKDTRKALEEIEIQNKSLLEKFLKTLNELGVVHETSEGPRLNRFFYEVKIFRENYKQIIPDWIKFLEKIYEMVDYAFITADHPYVSMDFDKDADFWDMRMKSNFASLYRKIIIDLGKISSNTEIIDIGCGSVSPIEFAGQIGPNGYYLGVDYSSALLEIAKSRVEEKGYDWVSLKEIDARLIKPSHRYDVAVLSFVLEYINDRRRVIKRAVESLKEGGKIIIIEPFRDSFENLPALEFFEGLNKDFVGYPTRAEISTILEEEGFDVSVESPGKGVMVIRKL</sequence>
<keyword evidence="3" id="KW-0489">Methyltransferase</keyword>
<dbReference type="AlphaFoldDB" id="H3ZR41"/>
<protein>
    <submittedName>
        <fullName evidence="3">Methyltransferase</fullName>
    </submittedName>
</protein>
<dbReference type="Gene3D" id="3.40.50.150">
    <property type="entry name" value="Vaccinia Virus protein VP39"/>
    <property type="match status" value="1"/>
</dbReference>